<dbReference type="SMART" id="SM00065">
    <property type="entry name" value="GAF"/>
    <property type="match status" value="3"/>
</dbReference>
<dbReference type="SUPFAM" id="SSF52172">
    <property type="entry name" value="CheY-like"/>
    <property type="match status" value="1"/>
</dbReference>
<evidence type="ECO:0000259" key="7">
    <source>
        <dbReference type="PROSITE" id="PS50125"/>
    </source>
</evidence>
<evidence type="ECO:0000256" key="2">
    <source>
        <dbReference type="ARBA" id="ARBA00022679"/>
    </source>
</evidence>
<feature type="domain" description="Guanylate cyclase" evidence="7">
    <location>
        <begin position="790"/>
        <end position="923"/>
    </location>
</feature>
<keyword evidence="4" id="KW-0418">Kinase</keyword>
<evidence type="ECO:0000256" key="1">
    <source>
        <dbReference type="ARBA" id="ARBA00022603"/>
    </source>
</evidence>
<protein>
    <submittedName>
        <fullName evidence="8">Response regulator receiver protein</fullName>
    </submittedName>
</protein>
<dbReference type="Gene3D" id="3.40.50.2300">
    <property type="match status" value="1"/>
</dbReference>
<feature type="domain" description="Response regulatory" evidence="6">
    <location>
        <begin position="6"/>
        <end position="122"/>
    </location>
</feature>
<dbReference type="InterPro" id="IPR000014">
    <property type="entry name" value="PAS"/>
</dbReference>
<comment type="caution">
    <text evidence="8">The sequence shown here is derived from an EMBL/GenBank/DDBJ whole genome shotgun (WGS) entry which is preliminary data.</text>
</comment>
<proteinExistence type="predicted"/>
<dbReference type="EMBL" id="PNIQ01000402">
    <property type="protein sequence ID" value="PMP82938.1"/>
    <property type="molecule type" value="Genomic_DNA"/>
</dbReference>
<dbReference type="SUPFAM" id="SSF55785">
    <property type="entry name" value="PYP-like sensor domain (PAS domain)"/>
    <property type="match status" value="1"/>
</dbReference>
<dbReference type="CDD" id="cd07302">
    <property type="entry name" value="CHD"/>
    <property type="match status" value="1"/>
</dbReference>
<dbReference type="Gene3D" id="3.30.450.40">
    <property type="match status" value="3"/>
</dbReference>
<dbReference type="InterPro" id="IPR035965">
    <property type="entry name" value="PAS-like_dom_sf"/>
</dbReference>
<dbReference type="Pfam" id="PF13188">
    <property type="entry name" value="PAS_8"/>
    <property type="match status" value="1"/>
</dbReference>
<dbReference type="InterPro" id="IPR029016">
    <property type="entry name" value="GAF-like_dom_sf"/>
</dbReference>
<reference evidence="8 9" key="1">
    <citation type="submission" date="2018-01" db="EMBL/GenBank/DDBJ databases">
        <title>Metagenomic assembled genomes from two thermal pools in the Uzon Caldera, Kamchatka, Russia.</title>
        <authorList>
            <person name="Wilkins L."/>
            <person name="Ettinger C."/>
        </authorList>
    </citation>
    <scope>NUCLEOTIDE SEQUENCE [LARGE SCALE GENOMIC DNA]</scope>
    <source>
        <strain evidence="8">ZAV-02</strain>
    </source>
</reference>
<dbReference type="Pfam" id="PF13185">
    <property type="entry name" value="GAF_2"/>
    <property type="match status" value="1"/>
</dbReference>
<dbReference type="GO" id="GO:0032259">
    <property type="term" value="P:methylation"/>
    <property type="evidence" value="ECO:0007669"/>
    <property type="project" value="UniProtKB-KW"/>
</dbReference>
<dbReference type="PROSITE" id="PS50125">
    <property type="entry name" value="GUANYLATE_CYCLASE_2"/>
    <property type="match status" value="1"/>
</dbReference>
<dbReference type="InterPro" id="IPR003018">
    <property type="entry name" value="GAF"/>
</dbReference>
<keyword evidence="1" id="KW-0489">Methyltransferase</keyword>
<dbReference type="InterPro" id="IPR029787">
    <property type="entry name" value="Nucleotide_cyclase"/>
</dbReference>
<dbReference type="GO" id="GO:0009190">
    <property type="term" value="P:cyclic nucleotide biosynthetic process"/>
    <property type="evidence" value="ECO:0007669"/>
    <property type="project" value="InterPro"/>
</dbReference>
<dbReference type="GO" id="GO:0004016">
    <property type="term" value="F:adenylate cyclase activity"/>
    <property type="evidence" value="ECO:0007669"/>
    <property type="project" value="UniProtKB-ARBA"/>
</dbReference>
<dbReference type="InterPro" id="IPR001054">
    <property type="entry name" value="A/G_cyclase"/>
</dbReference>
<feature type="modified residue" description="4-aspartylphosphate" evidence="5">
    <location>
        <position position="55"/>
    </location>
</feature>
<dbReference type="GO" id="GO:0016301">
    <property type="term" value="F:kinase activity"/>
    <property type="evidence" value="ECO:0007669"/>
    <property type="project" value="UniProtKB-KW"/>
</dbReference>
<keyword evidence="5" id="KW-0597">Phosphoprotein</keyword>
<accession>A0A2J6X7D0</accession>
<gene>
    <name evidence="8" type="ORF">C0184_06105</name>
</gene>
<dbReference type="Pfam" id="PF00072">
    <property type="entry name" value="Response_reg"/>
    <property type="match status" value="1"/>
</dbReference>
<dbReference type="Proteomes" id="UP000243376">
    <property type="component" value="Unassembled WGS sequence"/>
</dbReference>
<dbReference type="GO" id="GO:0000160">
    <property type="term" value="P:phosphorelay signal transduction system"/>
    <property type="evidence" value="ECO:0007669"/>
    <property type="project" value="InterPro"/>
</dbReference>
<evidence type="ECO:0000256" key="3">
    <source>
        <dbReference type="ARBA" id="ARBA00022691"/>
    </source>
</evidence>
<sequence>MTEPAHILVVEDDPDIRRIFQAVLSRDGFRVSIVNSGEEALSFLQLITPDLILLDLALPGIGGDEVTKRIKSDHSKPFIPVIIVSAHADLDTSVSNLDAGADDVLVKPVDFNLLLARVRALLRLQRAQRSLQQEQRKTELLLHLSRDLGSSIDLDVLLTGFLNHLADAVGAVRASIILTGFVEDKILLYSSSRHPAVAELQDIVRYGVAGLALRERGPILIADTRLDQRWLVTSPVHNDVRSVVAMPIIRDNRVWGVITLVHHTPGYFTAEHLELLASVAAQSAVALESARLYRLSEQQKELLARRAEELRQINEINRLLSELMQIDQLGRLLVQMLHHQFGYPLVALVLRQAEQLVVQSAAGTQQFETGKMVIGAERGISGWVCRNREPLRIDDVTQDARFIPFLPDEARMRSALSVPVLLPREGVVGTIELRSPQLAAFSPNDEAIVSAIANQLAIAIYNARLFANEQRRIAQLSEINRLSLALTAQFTAPDNLQRTVEAVSQIFQVDQAAMVLFGIQPSETVVVMSGPASLHDNDLINFVSNHSLLATYVAKLEQPQQYTDLDAHDIGAPLRAFFAARGIRSIVIVPLVVTGQAQGILVLDITRRGALEKTELEMASTVASLIVQILENARLYRVVNDERSTLDAVLRSATDPILLIDTDARLLLANPAAHERLQIDPVVHRDQPVDQFPALRAVLPFLNRDSPTTVEIEPKPNVNFSVSIAPVRGVDNKEIGRVVVFRDISAIKQLERQERERVRSVFRRYVSPQVAERLLSAGSDFGAPTERTVAVLFADMRGFTTLTEQIGARVLVERILNRYFTAMTEALYAYDGTIDKFLGDGLIGVFGSPIAHPDDPQRVIRAAVTMQRAFARLAKQWQEELNLRIGMGIGISYGTAVVGNVGLAQRQDYTLIGDVVNTASRLCGIAQAGQIIVSSQLASVLGEQSPYPLRLLGVTRLKGKQEEHMIYEVVLDQMVRTSLAR</sequence>
<dbReference type="SMART" id="SM00448">
    <property type="entry name" value="REC"/>
    <property type="match status" value="1"/>
</dbReference>
<evidence type="ECO:0000313" key="9">
    <source>
        <dbReference type="Proteomes" id="UP000243376"/>
    </source>
</evidence>
<dbReference type="InterPro" id="IPR001789">
    <property type="entry name" value="Sig_transdc_resp-reg_receiver"/>
</dbReference>
<dbReference type="InterPro" id="IPR011006">
    <property type="entry name" value="CheY-like_superfamily"/>
</dbReference>
<dbReference type="InterPro" id="IPR050903">
    <property type="entry name" value="Bact_Chemotaxis_MeTrfase"/>
</dbReference>
<keyword evidence="3" id="KW-0949">S-adenosyl-L-methionine</keyword>
<dbReference type="Pfam" id="PF01590">
    <property type="entry name" value="GAF"/>
    <property type="match status" value="2"/>
</dbReference>
<dbReference type="PANTHER" id="PTHR24422">
    <property type="entry name" value="CHEMOTAXIS PROTEIN METHYLTRANSFERASE"/>
    <property type="match status" value="1"/>
</dbReference>
<dbReference type="Pfam" id="PF00211">
    <property type="entry name" value="Guanylate_cyc"/>
    <property type="match status" value="1"/>
</dbReference>
<dbReference type="AlphaFoldDB" id="A0A2J6X7D0"/>
<evidence type="ECO:0000313" key="8">
    <source>
        <dbReference type="EMBL" id="PMP82938.1"/>
    </source>
</evidence>
<dbReference type="Gene3D" id="3.30.70.1230">
    <property type="entry name" value="Nucleotide cyclase"/>
    <property type="match status" value="1"/>
</dbReference>
<evidence type="ECO:0000256" key="4">
    <source>
        <dbReference type="ARBA" id="ARBA00022777"/>
    </source>
</evidence>
<dbReference type="Gene3D" id="3.30.450.20">
    <property type="entry name" value="PAS domain"/>
    <property type="match status" value="1"/>
</dbReference>
<dbReference type="PROSITE" id="PS50110">
    <property type="entry name" value="RESPONSE_REGULATORY"/>
    <property type="match status" value="1"/>
</dbReference>
<keyword evidence="2" id="KW-0808">Transferase</keyword>
<evidence type="ECO:0000259" key="6">
    <source>
        <dbReference type="PROSITE" id="PS50110"/>
    </source>
</evidence>
<dbReference type="GO" id="GO:0008168">
    <property type="term" value="F:methyltransferase activity"/>
    <property type="evidence" value="ECO:0007669"/>
    <property type="project" value="UniProtKB-KW"/>
</dbReference>
<dbReference type="SUPFAM" id="SSF55073">
    <property type="entry name" value="Nucleotide cyclase"/>
    <property type="match status" value="1"/>
</dbReference>
<dbReference type="SMART" id="SM00044">
    <property type="entry name" value="CYCc"/>
    <property type="match status" value="1"/>
</dbReference>
<dbReference type="SUPFAM" id="SSF55781">
    <property type="entry name" value="GAF domain-like"/>
    <property type="match status" value="3"/>
</dbReference>
<organism evidence="8 9">
    <name type="scientific">Chloroflexus aggregans</name>
    <dbReference type="NCBI Taxonomy" id="152260"/>
    <lineage>
        <taxon>Bacteria</taxon>
        <taxon>Bacillati</taxon>
        <taxon>Chloroflexota</taxon>
        <taxon>Chloroflexia</taxon>
        <taxon>Chloroflexales</taxon>
        <taxon>Chloroflexineae</taxon>
        <taxon>Chloroflexaceae</taxon>
        <taxon>Chloroflexus</taxon>
    </lineage>
</organism>
<dbReference type="PANTHER" id="PTHR24422:SF19">
    <property type="entry name" value="CHEMOTAXIS PROTEIN METHYLTRANSFERASE"/>
    <property type="match status" value="1"/>
</dbReference>
<name>A0A2J6X7D0_9CHLR</name>
<evidence type="ECO:0000256" key="5">
    <source>
        <dbReference type="PROSITE-ProRule" id="PRU00169"/>
    </source>
</evidence>